<reference evidence="2 3" key="1">
    <citation type="journal article" date="2016" name="Nat. Commun.">
        <title>Thousands of microbial genomes shed light on interconnected biogeochemical processes in an aquifer system.</title>
        <authorList>
            <person name="Anantharaman K."/>
            <person name="Brown C.T."/>
            <person name="Hug L.A."/>
            <person name="Sharon I."/>
            <person name="Castelle C.J."/>
            <person name="Probst A.J."/>
            <person name="Thomas B.C."/>
            <person name="Singh A."/>
            <person name="Wilkins M.J."/>
            <person name="Karaoz U."/>
            <person name="Brodie E.L."/>
            <person name="Williams K.H."/>
            <person name="Hubbard S.S."/>
            <person name="Banfield J.F."/>
        </authorList>
    </citation>
    <scope>NUCLEOTIDE SEQUENCE [LARGE SCALE GENOMIC DNA]</scope>
</reference>
<gene>
    <name evidence="2" type="ORF">A3G99_01120</name>
</gene>
<dbReference type="Proteomes" id="UP000176558">
    <property type="component" value="Unassembled WGS sequence"/>
</dbReference>
<comment type="caution">
    <text evidence="2">The sequence shown here is derived from an EMBL/GenBank/DDBJ whole genome shotgun (WGS) entry which is preliminary data.</text>
</comment>
<keyword evidence="1" id="KW-0472">Membrane</keyword>
<dbReference type="EMBL" id="MHWT01000001">
    <property type="protein sequence ID" value="OHB13212.1"/>
    <property type="molecule type" value="Genomic_DNA"/>
</dbReference>
<accession>A0A1G2UVD4</accession>
<keyword evidence="1" id="KW-0812">Transmembrane</keyword>
<proteinExistence type="predicted"/>
<evidence type="ECO:0000313" key="3">
    <source>
        <dbReference type="Proteomes" id="UP000176558"/>
    </source>
</evidence>
<dbReference type="InterPro" id="IPR027981">
    <property type="entry name" value="DUF4446"/>
</dbReference>
<organism evidence="2 3">
    <name type="scientific">Candidatus Zambryskibacteria bacterium RIFCSPLOWO2_12_FULL_39_23</name>
    <dbReference type="NCBI Taxonomy" id="1802776"/>
    <lineage>
        <taxon>Bacteria</taxon>
        <taxon>Candidatus Zambryskiibacteriota</taxon>
    </lineage>
</organism>
<evidence type="ECO:0000256" key="1">
    <source>
        <dbReference type="SAM" id="Phobius"/>
    </source>
</evidence>
<sequence length="155" mass="17347">MIFDPLYVTYALLGLIVILIGWIIRLEIKMGRFLKGKNGKSLEDSIVVGHKNLEALNEFQKAAVEHFLDIEKRLKRSMQSVETIRFNPFKGTGDGGNQSFSTSFLNENGDGVVISSLYSRDRISLFSKPLSKFESNFELTGEEKGVIKEAKGKLG</sequence>
<evidence type="ECO:0008006" key="4">
    <source>
        <dbReference type="Google" id="ProtNLM"/>
    </source>
</evidence>
<feature type="transmembrane region" description="Helical" evidence="1">
    <location>
        <begin position="6"/>
        <end position="24"/>
    </location>
</feature>
<name>A0A1G2UVD4_9BACT</name>
<dbReference type="AlphaFoldDB" id="A0A1G2UVD4"/>
<keyword evidence="1" id="KW-1133">Transmembrane helix</keyword>
<dbReference type="Pfam" id="PF14584">
    <property type="entry name" value="DUF4446"/>
    <property type="match status" value="1"/>
</dbReference>
<evidence type="ECO:0000313" key="2">
    <source>
        <dbReference type="EMBL" id="OHB13212.1"/>
    </source>
</evidence>
<protein>
    <recommendedName>
        <fullName evidence="4">DUF4446 domain-containing protein</fullName>
    </recommendedName>
</protein>